<dbReference type="EMBL" id="KN831780">
    <property type="protein sequence ID" value="KIM41475.1"/>
    <property type="molecule type" value="Genomic_DNA"/>
</dbReference>
<name>A0A0C3BY18_HEBCY</name>
<proteinExistence type="predicted"/>
<reference evidence="1 2" key="1">
    <citation type="submission" date="2014-04" db="EMBL/GenBank/DDBJ databases">
        <authorList>
            <consortium name="DOE Joint Genome Institute"/>
            <person name="Kuo A."/>
            <person name="Gay G."/>
            <person name="Dore J."/>
            <person name="Kohler A."/>
            <person name="Nagy L.G."/>
            <person name="Floudas D."/>
            <person name="Copeland A."/>
            <person name="Barry K.W."/>
            <person name="Cichocki N."/>
            <person name="Veneault-Fourrey C."/>
            <person name="LaButti K."/>
            <person name="Lindquist E.A."/>
            <person name="Lipzen A."/>
            <person name="Lundell T."/>
            <person name="Morin E."/>
            <person name="Murat C."/>
            <person name="Sun H."/>
            <person name="Tunlid A."/>
            <person name="Henrissat B."/>
            <person name="Grigoriev I.V."/>
            <person name="Hibbett D.S."/>
            <person name="Martin F."/>
            <person name="Nordberg H.P."/>
            <person name="Cantor M.N."/>
            <person name="Hua S.X."/>
        </authorList>
    </citation>
    <scope>NUCLEOTIDE SEQUENCE [LARGE SCALE GENOMIC DNA]</scope>
    <source>
        <strain evidence="2">h7</strain>
    </source>
</reference>
<evidence type="ECO:0000313" key="2">
    <source>
        <dbReference type="Proteomes" id="UP000053424"/>
    </source>
</evidence>
<dbReference type="OrthoDB" id="2802364at2759"/>
<reference evidence="2" key="2">
    <citation type="submission" date="2015-01" db="EMBL/GenBank/DDBJ databases">
        <title>Evolutionary Origins and Diversification of the Mycorrhizal Mutualists.</title>
        <authorList>
            <consortium name="DOE Joint Genome Institute"/>
            <consortium name="Mycorrhizal Genomics Consortium"/>
            <person name="Kohler A."/>
            <person name="Kuo A."/>
            <person name="Nagy L.G."/>
            <person name="Floudas D."/>
            <person name="Copeland A."/>
            <person name="Barry K.W."/>
            <person name="Cichocki N."/>
            <person name="Veneault-Fourrey C."/>
            <person name="LaButti K."/>
            <person name="Lindquist E.A."/>
            <person name="Lipzen A."/>
            <person name="Lundell T."/>
            <person name="Morin E."/>
            <person name="Murat C."/>
            <person name="Riley R."/>
            <person name="Ohm R."/>
            <person name="Sun H."/>
            <person name="Tunlid A."/>
            <person name="Henrissat B."/>
            <person name="Grigoriev I.V."/>
            <person name="Hibbett D.S."/>
            <person name="Martin F."/>
        </authorList>
    </citation>
    <scope>NUCLEOTIDE SEQUENCE [LARGE SCALE GENOMIC DNA]</scope>
    <source>
        <strain evidence="2">h7</strain>
    </source>
</reference>
<keyword evidence="2" id="KW-1185">Reference proteome</keyword>
<gene>
    <name evidence="1" type="ORF">M413DRAFT_27819</name>
</gene>
<organism evidence="1 2">
    <name type="scientific">Hebeloma cylindrosporum</name>
    <dbReference type="NCBI Taxonomy" id="76867"/>
    <lineage>
        <taxon>Eukaryota</taxon>
        <taxon>Fungi</taxon>
        <taxon>Dikarya</taxon>
        <taxon>Basidiomycota</taxon>
        <taxon>Agaricomycotina</taxon>
        <taxon>Agaricomycetes</taxon>
        <taxon>Agaricomycetidae</taxon>
        <taxon>Agaricales</taxon>
        <taxon>Agaricineae</taxon>
        <taxon>Hymenogastraceae</taxon>
        <taxon>Hebeloma</taxon>
    </lineage>
</organism>
<sequence>MQRPSFLAQWPPLDALCCHFNVRSRAHPGGDVASTFDMQVLHDAHMPTHVLAATQTGQDSSLPPLMLPIDITLFERGFSIELNIPPVAPGTTAPVPRYMRLGDSRVLMVNLPVVPITIPHLTSLPLLLLYGMRLETDTNTLSFRLLPVSVVEEFPNAAAMSTALSQLASEAFESTYRHNQGLWRNILALSLNNSQILDLVQMVWNITTEARRIRYRPTR</sequence>
<dbReference type="HOGENOM" id="CLU_090069_0_0_1"/>
<protein>
    <submittedName>
        <fullName evidence="1">Uncharacterized protein</fullName>
    </submittedName>
</protein>
<dbReference type="Proteomes" id="UP000053424">
    <property type="component" value="Unassembled WGS sequence"/>
</dbReference>
<evidence type="ECO:0000313" key="1">
    <source>
        <dbReference type="EMBL" id="KIM41475.1"/>
    </source>
</evidence>
<dbReference type="AlphaFoldDB" id="A0A0C3BY18"/>
<dbReference type="STRING" id="686832.A0A0C3BY18"/>
<accession>A0A0C3BY18</accession>